<dbReference type="PATRIC" id="fig|1618474.3.peg.75"/>
<dbReference type="InterPro" id="IPR040921">
    <property type="entry name" value="Peptidase_S66C"/>
</dbReference>
<dbReference type="InterPro" id="IPR027478">
    <property type="entry name" value="LdcA_N"/>
</dbReference>
<keyword evidence="5" id="KW-0121">Carboxypeptidase</keyword>
<dbReference type="InterPro" id="IPR040449">
    <property type="entry name" value="Peptidase_S66_N"/>
</dbReference>
<keyword evidence="2" id="KW-0378">Hydrolase</keyword>
<keyword evidence="5" id="KW-0645">Protease</keyword>
<dbReference type="Gene3D" id="3.50.30.60">
    <property type="entry name" value="LD-carboxypeptidase A C-terminal domain-like"/>
    <property type="match status" value="1"/>
</dbReference>
<evidence type="ECO:0000313" key="5">
    <source>
        <dbReference type="EMBL" id="KKR95083.1"/>
    </source>
</evidence>
<dbReference type="Pfam" id="PF02016">
    <property type="entry name" value="Peptidase_S66"/>
    <property type="match status" value="1"/>
</dbReference>
<feature type="domain" description="LD-carboxypeptidase C-terminal" evidence="4">
    <location>
        <begin position="201"/>
        <end position="332"/>
    </location>
</feature>
<evidence type="ECO:0000259" key="3">
    <source>
        <dbReference type="Pfam" id="PF02016"/>
    </source>
</evidence>
<dbReference type="Pfam" id="PF17676">
    <property type="entry name" value="Peptidase_S66C"/>
    <property type="match status" value="1"/>
</dbReference>
<proteinExistence type="inferred from homology"/>
<dbReference type="PANTHER" id="PTHR30237:SF4">
    <property type="entry name" value="LD-CARBOXYPEPTIDASE C-TERMINAL DOMAIN-CONTAINING PROTEIN"/>
    <property type="match status" value="1"/>
</dbReference>
<gene>
    <name evidence="5" type="ORF">UU41_C0001G0073</name>
</gene>
<accession>A0A0G0V2D3</accession>
<dbReference type="SUPFAM" id="SSF141986">
    <property type="entry name" value="LD-carboxypeptidase A C-terminal domain-like"/>
    <property type="match status" value="1"/>
</dbReference>
<dbReference type="EMBL" id="LCAN01000001">
    <property type="protein sequence ID" value="KKR95083.1"/>
    <property type="molecule type" value="Genomic_DNA"/>
</dbReference>
<evidence type="ECO:0000313" key="6">
    <source>
        <dbReference type="Proteomes" id="UP000034961"/>
    </source>
</evidence>
<reference evidence="5 6" key="1">
    <citation type="journal article" date="2015" name="Nature">
        <title>rRNA introns, odd ribosomes, and small enigmatic genomes across a large radiation of phyla.</title>
        <authorList>
            <person name="Brown C.T."/>
            <person name="Hug L.A."/>
            <person name="Thomas B.C."/>
            <person name="Sharon I."/>
            <person name="Castelle C.J."/>
            <person name="Singh A."/>
            <person name="Wilkins M.J."/>
            <person name="Williams K.H."/>
            <person name="Banfield J.F."/>
        </authorList>
    </citation>
    <scope>NUCLEOTIDE SEQUENCE [LARGE SCALE GENOMIC DNA]</scope>
</reference>
<dbReference type="InterPro" id="IPR027461">
    <property type="entry name" value="Carboxypeptidase_A_C_sf"/>
</dbReference>
<evidence type="ECO:0000256" key="1">
    <source>
        <dbReference type="ARBA" id="ARBA00010233"/>
    </source>
</evidence>
<comment type="similarity">
    <text evidence="1">Belongs to the peptidase S66 family.</text>
</comment>
<sequence length="343" mass="39284">MIKLNKLKKGDKVAILSPSFAAPGRWPHVYELGLKRLREVYELEPVEFPTTKKVGASAEERAKDLIDAFGNIEVKAVISSLGGDDQITYIKNLPKEPFVNSPKPFFGYSDNTHFESFLWLNGIPSFYGGSLFVQFAEQGKMNEFTVKYLKYALFDEGEIELEASKEYNDIGLDWENPDNLSKNRLYEPNVGWIWNGNQNAEGITWGGCVESIDELLRHGVTIPTLDEFESIILLTETSEEIPSADYVRRVYRALGERGILKRIKGLLVGRPKAWEFDKQNSTEQKEDYRRQQRETILEIVRKYNSTIPIIQNLDFGHSDPQVPMPYGSKVRIDTQNKKIFANF</sequence>
<dbReference type="GO" id="GO:0004180">
    <property type="term" value="F:carboxypeptidase activity"/>
    <property type="evidence" value="ECO:0007669"/>
    <property type="project" value="UniProtKB-KW"/>
</dbReference>
<name>A0A0G0V2D3_9BACT</name>
<dbReference type="AlphaFoldDB" id="A0A0G0V2D3"/>
<dbReference type="Gene3D" id="3.40.50.10740">
    <property type="entry name" value="Class I glutamine amidotransferase-like"/>
    <property type="match status" value="1"/>
</dbReference>
<dbReference type="CDD" id="cd07062">
    <property type="entry name" value="Peptidase_S66_mccF_like"/>
    <property type="match status" value="1"/>
</dbReference>
<comment type="caution">
    <text evidence="5">The sequence shown here is derived from an EMBL/GenBank/DDBJ whole genome shotgun (WGS) entry which is preliminary data.</text>
</comment>
<dbReference type="PANTHER" id="PTHR30237">
    <property type="entry name" value="MURAMOYLTETRAPEPTIDE CARBOXYPEPTIDASE"/>
    <property type="match status" value="1"/>
</dbReference>
<evidence type="ECO:0000259" key="4">
    <source>
        <dbReference type="Pfam" id="PF17676"/>
    </source>
</evidence>
<dbReference type="InterPro" id="IPR029062">
    <property type="entry name" value="Class_I_gatase-like"/>
</dbReference>
<dbReference type="InterPro" id="IPR003507">
    <property type="entry name" value="S66_fam"/>
</dbReference>
<dbReference type="SUPFAM" id="SSF52317">
    <property type="entry name" value="Class I glutamine amidotransferase-like"/>
    <property type="match status" value="1"/>
</dbReference>
<organism evidence="5 6">
    <name type="scientific">Candidatus Roizmanbacteria bacterium GW2011_GWA1_41_13</name>
    <dbReference type="NCBI Taxonomy" id="1618474"/>
    <lineage>
        <taxon>Bacteria</taxon>
        <taxon>Candidatus Roizmaniibacteriota</taxon>
    </lineage>
</organism>
<protein>
    <submittedName>
        <fullName evidence="5">Peptidase U61 LD-carboxypeptidase A</fullName>
    </submittedName>
</protein>
<evidence type="ECO:0000256" key="2">
    <source>
        <dbReference type="ARBA" id="ARBA00022801"/>
    </source>
</evidence>
<dbReference type="Proteomes" id="UP000034961">
    <property type="component" value="Unassembled WGS sequence"/>
</dbReference>
<feature type="domain" description="LD-carboxypeptidase N-terminal" evidence="3">
    <location>
        <begin position="13"/>
        <end position="128"/>
    </location>
</feature>